<dbReference type="AlphaFoldDB" id="A0A4D7JBJ9"/>
<evidence type="ECO:0008006" key="3">
    <source>
        <dbReference type="Google" id="ProtNLM"/>
    </source>
</evidence>
<dbReference type="OrthoDB" id="5574284at2"/>
<protein>
    <recommendedName>
        <fullName evidence="3">Type II toxin-antitoxin system RelE/ParE family toxin</fullName>
    </recommendedName>
</protein>
<sequence>MKVIYTNQSLVSLEESLRFLKEKQELPPGKIKKIKTLLFDKAESLVNFPETGQIEEYLEHLELNHRRIIDGANNLLVF</sequence>
<evidence type="ECO:0000313" key="2">
    <source>
        <dbReference type="Proteomes" id="UP000298616"/>
    </source>
</evidence>
<gene>
    <name evidence="1" type="ORF">DCC35_02800</name>
</gene>
<organism evidence="1 2">
    <name type="scientific">Mangrovivirga cuniculi</name>
    <dbReference type="NCBI Taxonomy" id="2715131"/>
    <lineage>
        <taxon>Bacteria</taxon>
        <taxon>Pseudomonadati</taxon>
        <taxon>Bacteroidota</taxon>
        <taxon>Cytophagia</taxon>
        <taxon>Cytophagales</taxon>
        <taxon>Mangrovivirgaceae</taxon>
        <taxon>Mangrovivirga</taxon>
    </lineage>
</organism>
<proteinExistence type="predicted"/>
<dbReference type="KEGG" id="fpf:DCC35_02800"/>
<keyword evidence="2" id="KW-1185">Reference proteome</keyword>
<accession>A0A4D7JBJ9</accession>
<name>A0A4D7JBJ9_9BACT</name>
<reference evidence="1 2" key="1">
    <citation type="submission" date="2018-04" db="EMBL/GenBank/DDBJ databases">
        <title>Complete genome uncultured novel isolate.</title>
        <authorList>
            <person name="Merlino G."/>
        </authorList>
    </citation>
    <scope>NUCLEOTIDE SEQUENCE [LARGE SCALE GENOMIC DNA]</scope>
    <source>
        <strain evidence="2">R1DC9</strain>
    </source>
</reference>
<evidence type="ECO:0000313" key="1">
    <source>
        <dbReference type="EMBL" id="QCK13759.1"/>
    </source>
</evidence>
<dbReference type="EMBL" id="CP028923">
    <property type="protein sequence ID" value="QCK13759.1"/>
    <property type="molecule type" value="Genomic_DNA"/>
</dbReference>
<dbReference type="Proteomes" id="UP000298616">
    <property type="component" value="Chromosome"/>
</dbReference>
<dbReference type="RefSeq" id="WP_137089355.1">
    <property type="nucleotide sequence ID" value="NZ_CP028923.1"/>
</dbReference>